<feature type="chain" id="PRO_5045631352" description="DUF4397 domain-containing protein" evidence="1">
    <location>
        <begin position="23"/>
        <end position="429"/>
    </location>
</feature>
<evidence type="ECO:0000313" key="2">
    <source>
        <dbReference type="EMBL" id="GAA3985924.1"/>
    </source>
</evidence>
<evidence type="ECO:0000256" key="1">
    <source>
        <dbReference type="SAM" id="SignalP"/>
    </source>
</evidence>
<keyword evidence="1" id="KW-0732">Signal</keyword>
<sequence length="429" mass="44836">MIIQRTIFRLLPVLAVAGGLLAGCQKNEERPYAVVSNDQFPTLLTNSLGTATKYAVGETVPVELRFAAQGAPIQEIRIFQRIEPAPDSTVVQTLPGTSAAYSRRSFADTLVVNLVMPTAPNQARVRFSAVVVSANGLTKARSVSVRVAEATPTVKVVSATSLTAPAAAPLVTGDVVRYSLLLNENGINLYPERPAAPPTATAVLFNNLDSLVTYVRVGTTAERRFARQRLPATGTQTGAATPITLDLTLPAGTAGQPVVFRFEAKSRFLGTPNFRASSATAAPITLGTATPLAAVRVRTLTYTGAAGGDLAALDFTTFNTVAAAGPITSKDLVIGSTAANAVQFRALSTGTRLVRSTAAIYTAATFNSIRTAYNTAAAAAQVATLDNIVVGDVIILRLRGADQYAVVQVTSINRTSATDVAVTFNIKAL</sequence>
<accession>A0ABP7QPJ3</accession>
<comment type="caution">
    <text evidence="2">The sequence shown here is derived from an EMBL/GenBank/DDBJ whole genome shotgun (WGS) entry which is preliminary data.</text>
</comment>
<evidence type="ECO:0008006" key="4">
    <source>
        <dbReference type="Google" id="ProtNLM"/>
    </source>
</evidence>
<protein>
    <recommendedName>
        <fullName evidence="4">DUF4397 domain-containing protein</fullName>
    </recommendedName>
</protein>
<evidence type="ECO:0000313" key="3">
    <source>
        <dbReference type="Proteomes" id="UP001501556"/>
    </source>
</evidence>
<organism evidence="2 3">
    <name type="scientific">Hymenobacter antarcticus</name>
    <dbReference type="NCBI Taxonomy" id="486270"/>
    <lineage>
        <taxon>Bacteria</taxon>
        <taxon>Pseudomonadati</taxon>
        <taxon>Bacteroidota</taxon>
        <taxon>Cytophagia</taxon>
        <taxon>Cytophagales</taxon>
        <taxon>Hymenobacteraceae</taxon>
        <taxon>Hymenobacter</taxon>
    </lineage>
</organism>
<dbReference type="Proteomes" id="UP001501556">
    <property type="component" value="Unassembled WGS sequence"/>
</dbReference>
<proteinExistence type="predicted"/>
<keyword evidence="3" id="KW-1185">Reference proteome</keyword>
<gene>
    <name evidence="2" type="ORF">GCM10022407_33500</name>
</gene>
<reference evidence="3" key="1">
    <citation type="journal article" date="2019" name="Int. J. Syst. Evol. Microbiol.">
        <title>The Global Catalogue of Microorganisms (GCM) 10K type strain sequencing project: providing services to taxonomists for standard genome sequencing and annotation.</title>
        <authorList>
            <consortium name="The Broad Institute Genomics Platform"/>
            <consortium name="The Broad Institute Genome Sequencing Center for Infectious Disease"/>
            <person name="Wu L."/>
            <person name="Ma J."/>
        </authorList>
    </citation>
    <scope>NUCLEOTIDE SEQUENCE [LARGE SCALE GENOMIC DNA]</scope>
    <source>
        <strain evidence="3">JCM 17217</strain>
    </source>
</reference>
<feature type="signal peptide" evidence="1">
    <location>
        <begin position="1"/>
        <end position="22"/>
    </location>
</feature>
<dbReference type="PROSITE" id="PS51257">
    <property type="entry name" value="PROKAR_LIPOPROTEIN"/>
    <property type="match status" value="1"/>
</dbReference>
<name>A0ABP7QPJ3_9BACT</name>
<dbReference type="EMBL" id="BAABDI010000028">
    <property type="protein sequence ID" value="GAA3985924.1"/>
    <property type="molecule type" value="Genomic_DNA"/>
</dbReference>
<dbReference type="RefSeq" id="WP_345126164.1">
    <property type="nucleotide sequence ID" value="NZ_BAABDI010000028.1"/>
</dbReference>